<keyword evidence="4" id="KW-1185">Reference proteome</keyword>
<dbReference type="Pfam" id="PF00561">
    <property type="entry name" value="Abhydrolase_1"/>
    <property type="match status" value="1"/>
</dbReference>
<dbReference type="Gene3D" id="3.40.50.1820">
    <property type="entry name" value="alpha/beta hydrolase"/>
    <property type="match status" value="1"/>
</dbReference>
<dbReference type="Proteomes" id="UP000286701">
    <property type="component" value="Unassembled WGS sequence"/>
</dbReference>
<protein>
    <submittedName>
        <fullName evidence="3">Alpha/beta hydrolase</fullName>
    </submittedName>
</protein>
<evidence type="ECO:0000313" key="4">
    <source>
        <dbReference type="Proteomes" id="UP000286701"/>
    </source>
</evidence>
<dbReference type="InterPro" id="IPR000073">
    <property type="entry name" value="AB_hydrolase_1"/>
</dbReference>
<feature type="domain" description="AB hydrolase-1" evidence="2">
    <location>
        <begin position="61"/>
        <end position="164"/>
    </location>
</feature>
<organism evidence="3 4">
    <name type="scientific">Mucilaginibacter gilvus</name>
    <dbReference type="NCBI Taxonomy" id="2305909"/>
    <lineage>
        <taxon>Bacteria</taxon>
        <taxon>Pseudomonadati</taxon>
        <taxon>Bacteroidota</taxon>
        <taxon>Sphingobacteriia</taxon>
        <taxon>Sphingobacteriales</taxon>
        <taxon>Sphingobacteriaceae</taxon>
        <taxon>Mucilaginibacter</taxon>
    </lineage>
</organism>
<dbReference type="SUPFAM" id="SSF53474">
    <property type="entry name" value="alpha/beta-Hydrolases"/>
    <property type="match status" value="1"/>
</dbReference>
<evidence type="ECO:0000259" key="2">
    <source>
        <dbReference type="Pfam" id="PF00561"/>
    </source>
</evidence>
<dbReference type="OrthoDB" id="2247630at2"/>
<sequence>MKRIKALLTILLALVICSGYAQQKETAKKDTNTYGQNKAVGKYAEIRGIKMYYEIYGKGEPLLIIHGNGGSIKDFRYQIPYFAKKYKVILADSRAQGKSNNDKDSLSYEMLSDDLNALMDQLKLKNANVIGWSDGGIEGLLLAMRNPDKVKMLAVTGANLWPDTTAVYPYIADLVMKQNVFTADSLKKMKNPSRLIKDQVLLLHLLSYEPHIKPEALHKISCPTLVIGGDHDVINPEHTMLIAKNIPQSYLWILPNSGHSTPIYYRDMFNRVIGDFFSKPYRKIEKWDVLK</sequence>
<proteinExistence type="predicted"/>
<evidence type="ECO:0000256" key="1">
    <source>
        <dbReference type="SAM" id="SignalP"/>
    </source>
</evidence>
<keyword evidence="1" id="KW-0732">Signal</keyword>
<dbReference type="AlphaFoldDB" id="A0A444MSQ1"/>
<name>A0A444MSQ1_9SPHI</name>
<feature type="chain" id="PRO_5019295428" evidence="1">
    <location>
        <begin position="22"/>
        <end position="291"/>
    </location>
</feature>
<keyword evidence="3" id="KW-0378">Hydrolase</keyword>
<dbReference type="GO" id="GO:0017171">
    <property type="term" value="F:serine hydrolase activity"/>
    <property type="evidence" value="ECO:0007669"/>
    <property type="project" value="TreeGrafter"/>
</dbReference>
<dbReference type="RefSeq" id="WP_128532516.1">
    <property type="nucleotide sequence ID" value="NZ_SBIW01000002.1"/>
</dbReference>
<dbReference type="InterPro" id="IPR029058">
    <property type="entry name" value="AB_hydrolase_fold"/>
</dbReference>
<dbReference type="EMBL" id="SBIW01000002">
    <property type="protein sequence ID" value="RWY55641.1"/>
    <property type="molecule type" value="Genomic_DNA"/>
</dbReference>
<gene>
    <name evidence="3" type="ORF">EPL05_04505</name>
</gene>
<evidence type="ECO:0000313" key="3">
    <source>
        <dbReference type="EMBL" id="RWY55641.1"/>
    </source>
</evidence>
<reference evidence="3 4" key="1">
    <citation type="submission" date="2019-01" db="EMBL/GenBank/DDBJ databases">
        <title>Mucilaginibacter antarcticum sp. nov., isolated from antarctic soil.</title>
        <authorList>
            <person name="Yan Y.-Q."/>
            <person name="Du Z.-J."/>
        </authorList>
    </citation>
    <scope>NUCLEOTIDE SEQUENCE [LARGE SCALE GENOMIC DNA]</scope>
    <source>
        <strain evidence="3 4">F01003</strain>
    </source>
</reference>
<feature type="signal peptide" evidence="1">
    <location>
        <begin position="1"/>
        <end position="21"/>
    </location>
</feature>
<dbReference type="PANTHER" id="PTHR46331">
    <property type="entry name" value="VALACYCLOVIR HYDROLASE"/>
    <property type="match status" value="1"/>
</dbReference>
<accession>A0A444MSQ1</accession>
<dbReference type="PANTHER" id="PTHR46331:SF2">
    <property type="entry name" value="VALACYCLOVIR HYDROLASE"/>
    <property type="match status" value="1"/>
</dbReference>
<comment type="caution">
    <text evidence="3">The sequence shown here is derived from an EMBL/GenBank/DDBJ whole genome shotgun (WGS) entry which is preliminary data.</text>
</comment>